<protein>
    <recommendedName>
        <fullName evidence="6">Tetratricopeptide repeat protein</fullName>
    </recommendedName>
</protein>
<organism evidence="4 5">
    <name type="scientific">candidate division LCP-89 bacterium B3_LCP</name>
    <dbReference type="NCBI Taxonomy" id="2012998"/>
    <lineage>
        <taxon>Bacteria</taxon>
        <taxon>Pseudomonadati</taxon>
        <taxon>Bacteria division LCP-89</taxon>
    </lineage>
</organism>
<dbReference type="InterPro" id="IPR011990">
    <property type="entry name" value="TPR-like_helical_dom_sf"/>
</dbReference>
<evidence type="ECO:0000313" key="4">
    <source>
        <dbReference type="EMBL" id="TKJ40770.1"/>
    </source>
</evidence>
<dbReference type="PANTHER" id="PTHR45586:SF1">
    <property type="entry name" value="LIPOPOLYSACCHARIDE ASSEMBLY PROTEIN B"/>
    <property type="match status" value="1"/>
</dbReference>
<dbReference type="AlphaFoldDB" id="A0A532V0N1"/>
<reference evidence="4 5" key="1">
    <citation type="submission" date="2017-06" db="EMBL/GenBank/DDBJ databases">
        <title>Novel microbial phyla capable of carbon fixation and sulfur reduction in deep-sea sediments.</title>
        <authorList>
            <person name="Huang J."/>
            <person name="Baker B."/>
            <person name="Wang Y."/>
        </authorList>
    </citation>
    <scope>NUCLEOTIDE SEQUENCE [LARGE SCALE GENOMIC DNA]</scope>
    <source>
        <strain evidence="4">B3_LCP</strain>
    </source>
</reference>
<dbReference type="SMART" id="SM00028">
    <property type="entry name" value="TPR"/>
    <property type="match status" value="3"/>
</dbReference>
<dbReference type="SUPFAM" id="SSF48452">
    <property type="entry name" value="TPR-like"/>
    <property type="match status" value="1"/>
</dbReference>
<dbReference type="InterPro" id="IPR019734">
    <property type="entry name" value="TPR_rpt"/>
</dbReference>
<dbReference type="InterPro" id="IPR051012">
    <property type="entry name" value="CellSynth/LPSAsmb/PSIAsmb"/>
</dbReference>
<comment type="caution">
    <text evidence="4">The sequence shown here is derived from an EMBL/GenBank/DDBJ whole genome shotgun (WGS) entry which is preliminary data.</text>
</comment>
<proteinExistence type="predicted"/>
<evidence type="ECO:0000256" key="2">
    <source>
        <dbReference type="ARBA" id="ARBA00022803"/>
    </source>
</evidence>
<dbReference type="PANTHER" id="PTHR45586">
    <property type="entry name" value="TPR REPEAT-CONTAINING PROTEIN PA4667"/>
    <property type="match status" value="1"/>
</dbReference>
<dbReference type="InterPro" id="IPR013105">
    <property type="entry name" value="TPR_2"/>
</dbReference>
<accession>A0A532V0N1</accession>
<feature type="repeat" description="TPR" evidence="3">
    <location>
        <begin position="297"/>
        <end position="330"/>
    </location>
</feature>
<dbReference type="Proteomes" id="UP000319619">
    <property type="component" value="Unassembled WGS sequence"/>
</dbReference>
<evidence type="ECO:0008006" key="6">
    <source>
        <dbReference type="Google" id="ProtNLM"/>
    </source>
</evidence>
<sequence length="341" mass="38604">MMDLLPDLKPTSYTLRRFILVICSLLITSLTVNVVLSDGSRNLDEAIALFENKDYEEARPIFQALIDEDKTNAEANFYLGRIALAADDDPKQASKWLKKAVKYDDSRAEYHFLLGQVYGMRAQDASIFKAPGLAKGVKKQFLRTVELDPDHMDARFGLMQFYLNAPGIMGGSDEKARVQAEEIKTRNPVMGCHASAVIYEHDDKMDLAEGEYHNLIASDPDNSDYQYYLGYFYQNHEQFDKAFDLFDNILQDHPEELRALYQIGRTGALSGQRPDRAADCLLQYLLSEPGPDDSGLDWAHHRLAMVYDKAGKIDSARVHYEAALVINPDHTQAKKALKKLK</sequence>
<dbReference type="Pfam" id="PF07719">
    <property type="entry name" value="TPR_2"/>
    <property type="match status" value="1"/>
</dbReference>
<dbReference type="PROSITE" id="PS50005">
    <property type="entry name" value="TPR"/>
    <property type="match status" value="2"/>
</dbReference>
<dbReference type="Gene3D" id="1.25.40.10">
    <property type="entry name" value="Tetratricopeptide repeat domain"/>
    <property type="match status" value="3"/>
</dbReference>
<evidence type="ECO:0000256" key="3">
    <source>
        <dbReference type="PROSITE-ProRule" id="PRU00339"/>
    </source>
</evidence>
<keyword evidence="2 3" id="KW-0802">TPR repeat</keyword>
<evidence type="ECO:0000256" key="1">
    <source>
        <dbReference type="ARBA" id="ARBA00022737"/>
    </source>
</evidence>
<dbReference type="Pfam" id="PF14559">
    <property type="entry name" value="TPR_19"/>
    <property type="match status" value="1"/>
</dbReference>
<dbReference type="Pfam" id="PF13174">
    <property type="entry name" value="TPR_6"/>
    <property type="match status" value="1"/>
</dbReference>
<gene>
    <name evidence="4" type="ORF">CEE37_07335</name>
</gene>
<dbReference type="EMBL" id="NJBN01000004">
    <property type="protein sequence ID" value="TKJ40770.1"/>
    <property type="molecule type" value="Genomic_DNA"/>
</dbReference>
<feature type="repeat" description="TPR" evidence="3">
    <location>
        <begin position="223"/>
        <end position="256"/>
    </location>
</feature>
<name>A0A532V0N1_UNCL8</name>
<evidence type="ECO:0000313" key="5">
    <source>
        <dbReference type="Proteomes" id="UP000319619"/>
    </source>
</evidence>
<keyword evidence="1" id="KW-0677">Repeat</keyword>